<comment type="caution">
    <text evidence="9">The sequence shown here is derived from an EMBL/GenBank/DDBJ whole genome shotgun (WGS) entry which is preliminary data.</text>
</comment>
<dbReference type="SUPFAM" id="SSF53474">
    <property type="entry name" value="alpha/beta-Hydrolases"/>
    <property type="match status" value="1"/>
</dbReference>
<evidence type="ECO:0000256" key="2">
    <source>
        <dbReference type="ARBA" id="ARBA00022487"/>
    </source>
</evidence>
<organism evidence="9 10">
    <name type="scientific">Elsinoe batatas</name>
    <dbReference type="NCBI Taxonomy" id="2601811"/>
    <lineage>
        <taxon>Eukaryota</taxon>
        <taxon>Fungi</taxon>
        <taxon>Dikarya</taxon>
        <taxon>Ascomycota</taxon>
        <taxon>Pezizomycotina</taxon>
        <taxon>Dothideomycetes</taxon>
        <taxon>Dothideomycetidae</taxon>
        <taxon>Myriangiales</taxon>
        <taxon>Elsinoaceae</taxon>
        <taxon>Elsinoe</taxon>
    </lineage>
</organism>
<comment type="similarity">
    <text evidence="1 8">Belongs to the tannase family.</text>
</comment>
<keyword evidence="4" id="KW-0732">Signal</keyword>
<keyword evidence="2" id="KW-0719">Serine esterase</keyword>
<dbReference type="OrthoDB" id="3039123at2759"/>
<evidence type="ECO:0000256" key="4">
    <source>
        <dbReference type="ARBA" id="ARBA00022729"/>
    </source>
</evidence>
<evidence type="ECO:0000313" key="9">
    <source>
        <dbReference type="EMBL" id="KAG8624634.1"/>
    </source>
</evidence>
<dbReference type="GO" id="GO:0046872">
    <property type="term" value="F:metal ion binding"/>
    <property type="evidence" value="ECO:0007669"/>
    <property type="project" value="UniProtKB-KW"/>
</dbReference>
<dbReference type="EMBL" id="JAESVG020000009">
    <property type="protein sequence ID" value="KAG8624634.1"/>
    <property type="molecule type" value="Genomic_DNA"/>
</dbReference>
<keyword evidence="6" id="KW-0106">Calcium</keyword>
<reference evidence="9" key="1">
    <citation type="submission" date="2021-07" db="EMBL/GenBank/DDBJ databases">
        <title>Elsinoe batatas strain:CRI-CJ2 Genome sequencing and assembly.</title>
        <authorList>
            <person name="Huang L."/>
        </authorList>
    </citation>
    <scope>NUCLEOTIDE SEQUENCE</scope>
    <source>
        <strain evidence="9">CRI-CJ2</strain>
    </source>
</reference>
<evidence type="ECO:0000256" key="3">
    <source>
        <dbReference type="ARBA" id="ARBA00022723"/>
    </source>
</evidence>
<protein>
    <recommendedName>
        <fullName evidence="8">Carboxylic ester hydrolase</fullName>
        <ecNumber evidence="8">3.1.1.-</ecNumber>
    </recommendedName>
</protein>
<dbReference type="EC" id="3.1.1.-" evidence="8"/>
<evidence type="ECO:0000313" key="10">
    <source>
        <dbReference type="Proteomes" id="UP000809789"/>
    </source>
</evidence>
<evidence type="ECO:0000256" key="1">
    <source>
        <dbReference type="ARBA" id="ARBA00006249"/>
    </source>
</evidence>
<dbReference type="PANTHER" id="PTHR33938">
    <property type="entry name" value="FERULOYL ESTERASE B-RELATED"/>
    <property type="match status" value="1"/>
</dbReference>
<keyword evidence="7" id="KW-1015">Disulfide bond</keyword>
<proteinExistence type="inferred from homology"/>
<dbReference type="PANTHER" id="PTHR33938:SF8">
    <property type="entry name" value="CARBOXYLIC ESTER HYDROLASE"/>
    <property type="match status" value="1"/>
</dbReference>
<gene>
    <name evidence="9" type="ORF">KVT40_007701</name>
</gene>
<keyword evidence="5 8" id="KW-0378">Hydrolase</keyword>
<dbReference type="Pfam" id="PF07519">
    <property type="entry name" value="Tannase"/>
    <property type="match status" value="1"/>
</dbReference>
<evidence type="ECO:0000256" key="6">
    <source>
        <dbReference type="ARBA" id="ARBA00022837"/>
    </source>
</evidence>
<dbReference type="AlphaFoldDB" id="A0A8K0KVE5"/>
<dbReference type="InterPro" id="IPR011118">
    <property type="entry name" value="Tannase/feruloyl_esterase"/>
</dbReference>
<evidence type="ECO:0000256" key="8">
    <source>
        <dbReference type="RuleBase" id="RU361238"/>
    </source>
</evidence>
<dbReference type="GO" id="GO:0030600">
    <property type="term" value="F:feruloyl esterase activity"/>
    <property type="evidence" value="ECO:0007669"/>
    <property type="project" value="UniProtKB-ARBA"/>
</dbReference>
<name>A0A8K0KVE5_9PEZI</name>
<sequence length="137" mass="14933">MGTSDPNLHEFKKQGGKMITWHGLADQLIFPNGTRDYYERVTEAVPDVQDFYRFFEAPGVAHCSGGPGPQPRNELQALVDWVENGIAPETLVTVNSTLNGVVPGPGQALPTRNICAWPERQKYVGGDPAVTTSFSCT</sequence>
<evidence type="ECO:0000256" key="5">
    <source>
        <dbReference type="ARBA" id="ARBA00022801"/>
    </source>
</evidence>
<keyword evidence="10" id="KW-1185">Reference proteome</keyword>
<accession>A0A8K0KVE5</accession>
<dbReference type="InterPro" id="IPR029058">
    <property type="entry name" value="AB_hydrolase_fold"/>
</dbReference>
<dbReference type="Proteomes" id="UP000809789">
    <property type="component" value="Unassembled WGS sequence"/>
</dbReference>
<keyword evidence="3" id="KW-0479">Metal-binding</keyword>
<evidence type="ECO:0000256" key="7">
    <source>
        <dbReference type="ARBA" id="ARBA00023157"/>
    </source>
</evidence>